<dbReference type="SUPFAM" id="SSF53474">
    <property type="entry name" value="alpha/beta-Hydrolases"/>
    <property type="match status" value="1"/>
</dbReference>
<evidence type="ECO:0000313" key="3">
    <source>
        <dbReference type="Proteomes" id="UP001246372"/>
    </source>
</evidence>
<dbReference type="Gene3D" id="3.40.50.1820">
    <property type="entry name" value="alpha/beta hydrolase"/>
    <property type="match status" value="1"/>
</dbReference>
<dbReference type="Pfam" id="PF12697">
    <property type="entry name" value="Abhydrolase_6"/>
    <property type="match status" value="1"/>
</dbReference>
<evidence type="ECO:0000313" key="2">
    <source>
        <dbReference type="EMBL" id="MDT8997866.1"/>
    </source>
</evidence>
<accession>A0ABU3P5L9</accession>
<dbReference type="GO" id="GO:0016787">
    <property type="term" value="F:hydrolase activity"/>
    <property type="evidence" value="ECO:0007669"/>
    <property type="project" value="UniProtKB-KW"/>
</dbReference>
<dbReference type="InterPro" id="IPR029058">
    <property type="entry name" value="AB_hydrolase_fold"/>
</dbReference>
<feature type="domain" description="AB hydrolase-1" evidence="1">
    <location>
        <begin position="22"/>
        <end position="277"/>
    </location>
</feature>
<dbReference type="PANTHER" id="PTHR42886:SF29">
    <property type="entry name" value="PUMMELIG, ISOFORM A"/>
    <property type="match status" value="1"/>
</dbReference>
<reference evidence="2" key="1">
    <citation type="submission" date="2023-09" db="EMBL/GenBank/DDBJ databases">
        <title>Paucibacter sp. APW11 Genome sequencing and assembly.</title>
        <authorList>
            <person name="Kim I."/>
        </authorList>
    </citation>
    <scope>NUCLEOTIDE SEQUENCE</scope>
    <source>
        <strain evidence="2">APW11</strain>
    </source>
</reference>
<dbReference type="PANTHER" id="PTHR42886">
    <property type="entry name" value="RE40534P-RELATED"/>
    <property type="match status" value="1"/>
</dbReference>
<dbReference type="RefSeq" id="WP_315648111.1">
    <property type="nucleotide sequence ID" value="NZ_JAVXZY010000001.1"/>
</dbReference>
<keyword evidence="3" id="KW-1185">Reference proteome</keyword>
<evidence type="ECO:0000259" key="1">
    <source>
        <dbReference type="Pfam" id="PF12697"/>
    </source>
</evidence>
<name>A0ABU3P5L9_9BURK</name>
<dbReference type="Proteomes" id="UP001246372">
    <property type="component" value="Unassembled WGS sequence"/>
</dbReference>
<proteinExistence type="predicted"/>
<keyword evidence="2" id="KW-0378">Hydrolase</keyword>
<organism evidence="2 3">
    <name type="scientific">Roseateles aquae</name>
    <dbReference type="NCBI Taxonomy" id="3077235"/>
    <lineage>
        <taxon>Bacteria</taxon>
        <taxon>Pseudomonadati</taxon>
        <taxon>Pseudomonadota</taxon>
        <taxon>Betaproteobacteria</taxon>
        <taxon>Burkholderiales</taxon>
        <taxon>Sphaerotilaceae</taxon>
        <taxon>Roseateles</taxon>
    </lineage>
</organism>
<comment type="caution">
    <text evidence="2">The sequence shown here is derived from an EMBL/GenBank/DDBJ whole genome shotgun (WGS) entry which is preliminary data.</text>
</comment>
<gene>
    <name evidence="2" type="ORF">RQP53_01100</name>
</gene>
<dbReference type="EMBL" id="JAVXZY010000001">
    <property type="protein sequence ID" value="MDT8997866.1"/>
    <property type="molecule type" value="Genomic_DNA"/>
</dbReference>
<protein>
    <submittedName>
        <fullName evidence="2">Alpha/beta hydrolase</fullName>
    </submittedName>
</protein>
<sequence length="295" mass="32984">MNTAPSQANAAPFPTPTPTPTIVFSHANGFPAGCYRLHFEAWRRAGWQVHALPRIGHDPRYPVSSNWPHLRDELIAFITEQVQPQMAVPGPVMLVGHSLGGMLSLLVACRRPELVSGLVLLDSPVVSGWRAHSVQVMKSARLIHRFSPGKVSSQRRHQWPNRAAVLEHFASKHKFARWDPRVLADYVDCGFDERDGAVQLGFKREVETRIYNTLPHHLERLLKRHPPQCPLAFVGGTQSDELRQAGAAASKALARHNFHWMEGSHLYPFERPDDTAALVLQLLQTLQAEAALSAR</sequence>
<dbReference type="InterPro" id="IPR000073">
    <property type="entry name" value="AB_hydrolase_1"/>
</dbReference>